<gene>
    <name evidence="1" type="ORF">MLD38_004743</name>
</gene>
<protein>
    <submittedName>
        <fullName evidence="1">Uncharacterized protein</fullName>
    </submittedName>
</protein>
<evidence type="ECO:0000313" key="2">
    <source>
        <dbReference type="Proteomes" id="UP001057402"/>
    </source>
</evidence>
<keyword evidence="2" id="KW-1185">Reference proteome</keyword>
<comment type="caution">
    <text evidence="1">The sequence shown here is derived from an EMBL/GenBank/DDBJ whole genome shotgun (WGS) entry which is preliminary data.</text>
</comment>
<evidence type="ECO:0000313" key="1">
    <source>
        <dbReference type="EMBL" id="KAI4386852.1"/>
    </source>
</evidence>
<organism evidence="1 2">
    <name type="scientific">Melastoma candidum</name>
    <dbReference type="NCBI Taxonomy" id="119954"/>
    <lineage>
        <taxon>Eukaryota</taxon>
        <taxon>Viridiplantae</taxon>
        <taxon>Streptophyta</taxon>
        <taxon>Embryophyta</taxon>
        <taxon>Tracheophyta</taxon>
        <taxon>Spermatophyta</taxon>
        <taxon>Magnoliopsida</taxon>
        <taxon>eudicotyledons</taxon>
        <taxon>Gunneridae</taxon>
        <taxon>Pentapetalae</taxon>
        <taxon>rosids</taxon>
        <taxon>malvids</taxon>
        <taxon>Myrtales</taxon>
        <taxon>Melastomataceae</taxon>
        <taxon>Melastomatoideae</taxon>
        <taxon>Melastomateae</taxon>
        <taxon>Melastoma</taxon>
    </lineage>
</organism>
<dbReference type="Proteomes" id="UP001057402">
    <property type="component" value="Chromosome 2"/>
</dbReference>
<name>A0ACB9S803_9MYRT</name>
<accession>A0ACB9S803</accession>
<proteinExistence type="predicted"/>
<sequence length="68" mass="7501">MKADDMKLDTAAYTTILRSLCRSGRVAEPFEVFDYAVESISLTDVAAYSTPGEYTQVVEEGHGTRSCF</sequence>
<reference evidence="2" key="1">
    <citation type="journal article" date="2023" name="Front. Plant Sci.">
        <title>Chromosomal-level genome assembly of Melastoma candidum provides insights into trichome evolution.</title>
        <authorList>
            <person name="Zhong Y."/>
            <person name="Wu W."/>
            <person name="Sun C."/>
            <person name="Zou P."/>
            <person name="Liu Y."/>
            <person name="Dai S."/>
            <person name="Zhou R."/>
        </authorList>
    </citation>
    <scope>NUCLEOTIDE SEQUENCE [LARGE SCALE GENOMIC DNA]</scope>
</reference>
<dbReference type="EMBL" id="CM042881">
    <property type="protein sequence ID" value="KAI4386852.1"/>
    <property type="molecule type" value="Genomic_DNA"/>
</dbReference>